<accession>A0A7Y9TIP9</accession>
<dbReference type="InterPro" id="IPR058532">
    <property type="entry name" value="YjbR/MT2646/Rv2570-like"/>
</dbReference>
<dbReference type="SUPFAM" id="SSF142906">
    <property type="entry name" value="YjbR-like"/>
    <property type="match status" value="1"/>
</dbReference>
<keyword evidence="2" id="KW-1185">Reference proteome</keyword>
<comment type="caution">
    <text evidence="1">The sequence shown here is derived from an EMBL/GenBank/DDBJ whole genome shotgun (WGS) entry which is preliminary data.</text>
</comment>
<sequence length="122" mass="13022">MPTTAAVFRKLALSLPGAVESSHMGHPDFRLNNRIFATLSAQAKGCGMVKLTPEQQSAFTVDLPEVFEPVPGGWGRGGATLMHLNAVSPDILLGALTTAYRNLEAKQAAAKHKRTTPARKTI</sequence>
<proteinExistence type="predicted"/>
<dbReference type="InterPro" id="IPR038056">
    <property type="entry name" value="YjbR-like_sf"/>
</dbReference>
<protein>
    <recommendedName>
        <fullName evidence="3">MmcQ/YjbR family DNA-binding protein</fullName>
    </recommendedName>
</protein>
<evidence type="ECO:0008006" key="3">
    <source>
        <dbReference type="Google" id="ProtNLM"/>
    </source>
</evidence>
<name>A0A7Y9TIP9_9BACT</name>
<gene>
    <name evidence="1" type="ORF">HDF17_003585</name>
</gene>
<dbReference type="Proteomes" id="UP000589520">
    <property type="component" value="Unassembled WGS sequence"/>
</dbReference>
<organism evidence="1 2">
    <name type="scientific">Granulicella arctica</name>
    <dbReference type="NCBI Taxonomy" id="940613"/>
    <lineage>
        <taxon>Bacteria</taxon>
        <taxon>Pseudomonadati</taxon>
        <taxon>Acidobacteriota</taxon>
        <taxon>Terriglobia</taxon>
        <taxon>Terriglobales</taxon>
        <taxon>Acidobacteriaceae</taxon>
        <taxon>Granulicella</taxon>
    </lineage>
</organism>
<dbReference type="RefSeq" id="WP_179493101.1">
    <property type="nucleotide sequence ID" value="NZ_JACCCW010000002.1"/>
</dbReference>
<dbReference type="EMBL" id="JACCCW010000002">
    <property type="protein sequence ID" value="NYF81265.1"/>
    <property type="molecule type" value="Genomic_DNA"/>
</dbReference>
<evidence type="ECO:0000313" key="2">
    <source>
        <dbReference type="Proteomes" id="UP000589520"/>
    </source>
</evidence>
<evidence type="ECO:0000313" key="1">
    <source>
        <dbReference type="EMBL" id="NYF81265.1"/>
    </source>
</evidence>
<dbReference type="AlphaFoldDB" id="A0A7Y9TIP9"/>
<dbReference type="Pfam" id="PF04237">
    <property type="entry name" value="YjbR"/>
    <property type="match status" value="1"/>
</dbReference>
<reference evidence="1 2" key="1">
    <citation type="submission" date="2020-07" db="EMBL/GenBank/DDBJ databases">
        <title>Genomic Encyclopedia of Type Strains, Phase IV (KMG-V): Genome sequencing to study the core and pangenomes of soil and plant-associated prokaryotes.</title>
        <authorList>
            <person name="Whitman W."/>
        </authorList>
    </citation>
    <scope>NUCLEOTIDE SEQUENCE [LARGE SCALE GENOMIC DNA]</scope>
    <source>
        <strain evidence="1 2">X4EP2</strain>
    </source>
</reference>